<feature type="region of interest" description="Disordered" evidence="7">
    <location>
        <begin position="1"/>
        <end position="26"/>
    </location>
</feature>
<dbReference type="EMBL" id="CP012661">
    <property type="protein sequence ID" value="AMY71593.1"/>
    <property type="molecule type" value="Genomic_DNA"/>
</dbReference>
<comment type="subcellular location">
    <subcellularLocation>
        <location evidence="1">Membrane</location>
        <topology evidence="1">Single-pass membrane protein</topology>
    </subcellularLocation>
</comment>
<keyword evidence="3 8" id="KW-0812">Transmembrane</keyword>
<evidence type="ECO:0000256" key="6">
    <source>
        <dbReference type="SAM" id="Coils"/>
    </source>
</evidence>
<gene>
    <name evidence="9" type="ORF">AKL17_4381</name>
</gene>
<evidence type="ECO:0000313" key="9">
    <source>
        <dbReference type="EMBL" id="AMY71593.1"/>
    </source>
</evidence>
<keyword evidence="6" id="KW-0175">Coiled coil</keyword>
<reference evidence="9 10" key="1">
    <citation type="submission" date="2015-09" db="EMBL/GenBank/DDBJ databases">
        <title>Complete genome sequence of Defluviimonas alba cai42t isolated from an oilfield in Xinjiang.</title>
        <authorList>
            <person name="Geng S."/>
            <person name="Pan X."/>
            <person name="Wu X."/>
        </authorList>
    </citation>
    <scope>NUCLEOTIDE SEQUENCE [LARGE SCALE GENOMIC DNA]</scope>
    <source>
        <strain evidence="10">cai42</strain>
    </source>
</reference>
<proteinExistence type="inferred from homology"/>
<feature type="coiled-coil region" evidence="6">
    <location>
        <begin position="141"/>
        <end position="235"/>
    </location>
</feature>
<dbReference type="STRING" id="1335048.AKL17_4381"/>
<dbReference type="CDD" id="cd16429">
    <property type="entry name" value="VirB10"/>
    <property type="match status" value="1"/>
</dbReference>
<dbReference type="InterPro" id="IPR005498">
    <property type="entry name" value="T4SS_VirB10/TraB/TrbI"/>
</dbReference>
<dbReference type="Pfam" id="PF03743">
    <property type="entry name" value="TrbI"/>
    <property type="match status" value="1"/>
</dbReference>
<dbReference type="Gene3D" id="2.40.128.260">
    <property type="entry name" value="Type IV secretion system, VirB10/TraB/TrbI"/>
    <property type="match status" value="1"/>
</dbReference>
<sequence>MADQTPPDLQNRLDQFSQRGKSKRRGNSLGVGALAAALALGGAGVAYFLATGLQEGDSALETSDVETFQDRRPGTGGRLEFPPDETEQRVNDALIAVEEALDVPAAPAPEASAEVLAEIAKLREALAASQAARNSEIQSAVADLREAFDEQKAALEAMLAAKEAELANLQRQTESRIAGLQAMLDAERAQREGLEAELDREGLIADQRLLEERRRQEEEQRQREAERVAEELLTAQIKSPAVVYADGPRGGASGAAVADPAAAGTGGPVLSGNEQFLQSARPLEVQEATRLAYPERTLTQGSVIQAALQTAINSDLPGSVVAVVSEPVPAFSGDRILIPRGSRLFGQYRSGIDMHQKRILILWTRVLTPDGTSMEIAAVGGDQIGRSGLTGLVDTKFAERFGGAALISVIGAAPAVASESANNETTRIVLGDVGSDLQDAVGSVIADQVSIAPTIYVDQGASVTVLVDRDVVIYGGSGSQ</sequence>
<evidence type="ECO:0000256" key="5">
    <source>
        <dbReference type="ARBA" id="ARBA00023136"/>
    </source>
</evidence>
<evidence type="ECO:0000256" key="3">
    <source>
        <dbReference type="ARBA" id="ARBA00022692"/>
    </source>
</evidence>
<evidence type="ECO:0000256" key="7">
    <source>
        <dbReference type="SAM" id="MobiDB-lite"/>
    </source>
</evidence>
<organism evidence="9 10">
    <name type="scientific">Frigidibacter mobilis</name>
    <dbReference type="NCBI Taxonomy" id="1335048"/>
    <lineage>
        <taxon>Bacteria</taxon>
        <taxon>Pseudomonadati</taxon>
        <taxon>Pseudomonadota</taxon>
        <taxon>Alphaproteobacteria</taxon>
        <taxon>Rhodobacterales</taxon>
        <taxon>Paracoccaceae</taxon>
        <taxon>Frigidibacter</taxon>
    </lineage>
</organism>
<keyword evidence="5 8" id="KW-0472">Membrane</keyword>
<evidence type="ECO:0000313" key="10">
    <source>
        <dbReference type="Proteomes" id="UP000076128"/>
    </source>
</evidence>
<dbReference type="RefSeq" id="WP_066817170.1">
    <property type="nucleotide sequence ID" value="NZ_CP012661.1"/>
</dbReference>
<keyword evidence="4 8" id="KW-1133">Transmembrane helix</keyword>
<dbReference type="OrthoDB" id="9807354at2"/>
<feature type="region of interest" description="Disordered" evidence="7">
    <location>
        <begin position="62"/>
        <end position="84"/>
    </location>
</feature>
<evidence type="ECO:0000256" key="8">
    <source>
        <dbReference type="SAM" id="Phobius"/>
    </source>
</evidence>
<accession>A0A165SVK1</accession>
<dbReference type="AlphaFoldDB" id="A0A165SVK1"/>
<comment type="similarity">
    <text evidence="2">Belongs to the TrbI/VirB10 family.</text>
</comment>
<dbReference type="PATRIC" id="fig|1335048.3.peg.4550"/>
<dbReference type="KEGG" id="daa:AKL17_4381"/>
<dbReference type="Proteomes" id="UP000076128">
    <property type="component" value="Chromosome"/>
</dbReference>
<protein>
    <submittedName>
        <fullName evidence="9">Conjugation TrbI family protein</fullName>
    </submittedName>
</protein>
<feature type="transmembrane region" description="Helical" evidence="8">
    <location>
        <begin position="29"/>
        <end position="50"/>
    </location>
</feature>
<evidence type="ECO:0000256" key="2">
    <source>
        <dbReference type="ARBA" id="ARBA00010265"/>
    </source>
</evidence>
<evidence type="ECO:0000256" key="4">
    <source>
        <dbReference type="ARBA" id="ARBA00022989"/>
    </source>
</evidence>
<evidence type="ECO:0000256" key="1">
    <source>
        <dbReference type="ARBA" id="ARBA00004167"/>
    </source>
</evidence>
<dbReference type="InterPro" id="IPR042217">
    <property type="entry name" value="T4SS_VirB10/TrbI"/>
</dbReference>
<keyword evidence="10" id="KW-1185">Reference proteome</keyword>
<dbReference type="GO" id="GO:0016020">
    <property type="term" value="C:membrane"/>
    <property type="evidence" value="ECO:0007669"/>
    <property type="project" value="UniProtKB-SubCell"/>
</dbReference>
<name>A0A165SVK1_9RHOB</name>